<protein>
    <submittedName>
        <fullName evidence="5">PAS domain-containing protein</fullName>
    </submittedName>
</protein>
<evidence type="ECO:0000259" key="3">
    <source>
        <dbReference type="PROSITE" id="PS50111"/>
    </source>
</evidence>
<dbReference type="InterPro" id="IPR001610">
    <property type="entry name" value="PAC"/>
</dbReference>
<dbReference type="SMART" id="SM00283">
    <property type="entry name" value="MA"/>
    <property type="match status" value="1"/>
</dbReference>
<reference evidence="5 6" key="1">
    <citation type="submission" date="2021-01" db="EMBL/GenBank/DDBJ databases">
        <title>FDA dAtabase for Regulatory Grade micrObial Sequences (FDA-ARGOS): Supporting development and validation of Infectious Disease Dx tests.</title>
        <authorList>
            <person name="Nelson B."/>
            <person name="Plummer A."/>
            <person name="Tallon L."/>
            <person name="Sadzewicz L."/>
            <person name="Zhao X."/>
            <person name="Boylan J."/>
            <person name="Ott S."/>
            <person name="Bowen H."/>
            <person name="Vavikolanu K."/>
            <person name="Mehta A."/>
            <person name="Aluvathingal J."/>
            <person name="Nadendla S."/>
            <person name="Myers T."/>
            <person name="Yan Y."/>
            <person name="Sichtig H."/>
        </authorList>
    </citation>
    <scope>NUCLEOTIDE SEQUENCE [LARGE SCALE GENOMIC DNA]</scope>
    <source>
        <strain evidence="5 6">FDAARGOS_1161</strain>
    </source>
</reference>
<feature type="domain" description="Methyl-accepting transducer" evidence="3">
    <location>
        <begin position="122"/>
        <end position="246"/>
    </location>
</feature>
<dbReference type="InterPro" id="IPR004089">
    <property type="entry name" value="MCPsignal_dom"/>
</dbReference>
<evidence type="ECO:0000313" key="5">
    <source>
        <dbReference type="EMBL" id="QQT02474.1"/>
    </source>
</evidence>
<dbReference type="PANTHER" id="PTHR32089">
    <property type="entry name" value="METHYL-ACCEPTING CHEMOTAXIS PROTEIN MCPB"/>
    <property type="match status" value="1"/>
</dbReference>
<keyword evidence="1 2" id="KW-0807">Transducer</keyword>
<dbReference type="KEGG" id="ppsr:I6J18_01040"/>
<proteinExistence type="predicted"/>
<dbReference type="GO" id="GO:0007165">
    <property type="term" value="P:signal transduction"/>
    <property type="evidence" value="ECO:0007669"/>
    <property type="project" value="UniProtKB-KW"/>
</dbReference>
<feature type="domain" description="PAC" evidence="4">
    <location>
        <begin position="58"/>
        <end position="112"/>
    </location>
</feature>
<dbReference type="Gene3D" id="6.10.250.3200">
    <property type="match status" value="1"/>
</dbReference>
<dbReference type="SUPFAM" id="SSF58104">
    <property type="entry name" value="Methyl-accepting chemotaxis protein (MCP) signaling domain"/>
    <property type="match status" value="1"/>
</dbReference>
<dbReference type="EMBL" id="CP068053">
    <property type="protein sequence ID" value="QQT02474.1"/>
    <property type="molecule type" value="Genomic_DNA"/>
</dbReference>
<keyword evidence="6" id="KW-1185">Reference proteome</keyword>
<evidence type="ECO:0000256" key="1">
    <source>
        <dbReference type="ARBA" id="ARBA00023224"/>
    </source>
</evidence>
<dbReference type="NCBIfam" id="TIGR00229">
    <property type="entry name" value="sensory_box"/>
    <property type="match status" value="1"/>
</dbReference>
<gene>
    <name evidence="5" type="ORF">I6J18_01040</name>
</gene>
<dbReference type="Pfam" id="PF00015">
    <property type="entry name" value="MCPsignal"/>
    <property type="match status" value="1"/>
</dbReference>
<dbReference type="SMART" id="SM00086">
    <property type="entry name" value="PAC"/>
    <property type="match status" value="1"/>
</dbReference>
<dbReference type="InterPro" id="IPR000014">
    <property type="entry name" value="PAS"/>
</dbReference>
<sequence length="246" mass="28221">MIEFNLNREVIWVNENFAKTLGYTVNEMKHMHHKQFCTVEFRNSREYENLWENLAKGTKFQEKIQRVGKTGDLFWLEATYIPILNEEGTVEGVLKIVTDITDRENNTTKIISQLKDMPEELVNIVVENSNERIQAVESLKKQIGLISEVSKIIHNISSQTNVLALNAAIEAARVGEQGRGFKVVADEVRRLSGRVDDAIKNVYSNVENITKEVDKVSKTTVDLQQIIKETQLEFNRTIEKFEGVTH</sequence>
<evidence type="ECO:0000313" key="6">
    <source>
        <dbReference type="Proteomes" id="UP000595254"/>
    </source>
</evidence>
<dbReference type="PANTHER" id="PTHR32089:SF112">
    <property type="entry name" value="LYSOZYME-LIKE PROTEIN-RELATED"/>
    <property type="match status" value="1"/>
</dbReference>
<dbReference type="CDD" id="cd00130">
    <property type="entry name" value="PAS"/>
    <property type="match status" value="1"/>
</dbReference>
<dbReference type="Pfam" id="PF13426">
    <property type="entry name" value="PAS_9"/>
    <property type="match status" value="1"/>
</dbReference>
<dbReference type="PROSITE" id="PS50113">
    <property type="entry name" value="PAC"/>
    <property type="match status" value="1"/>
</dbReference>
<name>A0A974NRE2_PERPY</name>
<organism evidence="5 6">
    <name type="scientific">Peribacillus psychrosaccharolyticus</name>
    <name type="common">Bacillus psychrosaccharolyticus</name>
    <dbReference type="NCBI Taxonomy" id="1407"/>
    <lineage>
        <taxon>Bacteria</taxon>
        <taxon>Bacillati</taxon>
        <taxon>Bacillota</taxon>
        <taxon>Bacilli</taxon>
        <taxon>Bacillales</taxon>
        <taxon>Bacillaceae</taxon>
        <taxon>Peribacillus</taxon>
    </lineage>
</organism>
<evidence type="ECO:0000259" key="4">
    <source>
        <dbReference type="PROSITE" id="PS50113"/>
    </source>
</evidence>
<dbReference type="PROSITE" id="PS50111">
    <property type="entry name" value="CHEMOTAXIS_TRANSDUC_2"/>
    <property type="match status" value="1"/>
</dbReference>
<dbReference type="AlphaFoldDB" id="A0A974NRE2"/>
<evidence type="ECO:0000256" key="2">
    <source>
        <dbReference type="PROSITE-ProRule" id="PRU00284"/>
    </source>
</evidence>
<dbReference type="Proteomes" id="UP000595254">
    <property type="component" value="Chromosome"/>
</dbReference>
<dbReference type="GO" id="GO:0016020">
    <property type="term" value="C:membrane"/>
    <property type="evidence" value="ECO:0007669"/>
    <property type="project" value="InterPro"/>
</dbReference>
<accession>A0A974NRE2</accession>
<dbReference type="InterPro" id="IPR000700">
    <property type="entry name" value="PAS-assoc_C"/>
</dbReference>
<dbReference type="Gene3D" id="3.30.450.20">
    <property type="entry name" value="PAS domain"/>
    <property type="match status" value="1"/>
</dbReference>